<dbReference type="GeneID" id="117347568"/>
<dbReference type="InterPro" id="IPR047170">
    <property type="entry name" value="PTN12/18/22"/>
</dbReference>
<evidence type="ECO:0000256" key="2">
    <source>
        <dbReference type="ARBA" id="ARBA00013064"/>
    </source>
</evidence>
<sequence>MNQEEILRRYLETQSKQQGTDSFAQGFLKLKRLSAKYKTDKTYSTTAAEMPENLKKNRYKDILPFDHSRVQLSLITSDNDSDYINANFIKGVYGPRGYIATQGPLPHTVLDFWRLIWEYKVLIVVMACMEFEMGKKKCERYWPDVGKDAFECGPFFVTCEAEINKVEYVIRTLKIQFYSNTRIAYQFHYKNWPDHDVPSSIDPILGMIESVRLYQEDDSTPLCVHCSAGCGRTGVLCAIDFTWKMLKDGIIPENFSIYSLILEMRTQRSSLVQTKEQYALVYQAISELFKRQLEITAGPDPGGSDISPNHPRTDPVLTPVASPDEITLPNSVLEEKKKTYQDEHMEQRRISSPMLSSLTLSNLLERDLCSLDKSPPCKTAELKNYISEVSSVDMTWENVSSFDGRPLQKHHSVDFDNLCFSNLHPSLLNPGADGRSYRRKSPLTRAKSSPFESTQCRETNNLGQWNTALPLGFQFSNFHDSGELNIKEKMSSSSKEWNNLGQKVDTILHYVNCRPTSNLYIRLTEDPYFSPTSSSDLGSPRFPDVCTLATLSKSTNELGPGEMVGMGASVSSPVASPKSRSLALDLPDLSTHAAQSGNTKESVKISPDPDEENPPPLPERTPESYIVAREEETRQSKSKAQLLHKNLKFGTSLEWSGTSHSKTWADSIKSMARSKSVKVRSSKLERARDRSPSPPPLPERTRESLMIASEDDIMQTQSEESAVTAANFSGEVTAEDTTPLDPVKRWNRSKSLKIFQNVKKTICNMPVLTNAAESAQSNNSGSFL</sequence>
<dbReference type="InterPro" id="IPR000387">
    <property type="entry name" value="Tyr_Pase_dom"/>
</dbReference>
<protein>
    <recommendedName>
        <fullName evidence="2">protein-tyrosine-phosphatase</fullName>
        <ecNumber evidence="2">3.1.3.48</ecNumber>
    </recommendedName>
</protein>
<comment type="subcellular location">
    <subcellularLocation>
        <location evidence="1">Cytoplasm</location>
    </subcellularLocation>
</comment>
<dbReference type="GO" id="GO:0050868">
    <property type="term" value="P:negative regulation of T cell activation"/>
    <property type="evidence" value="ECO:0007669"/>
    <property type="project" value="TreeGrafter"/>
</dbReference>
<dbReference type="Pfam" id="PF00102">
    <property type="entry name" value="Y_phosphatase"/>
    <property type="match status" value="1"/>
</dbReference>
<name>A0A6P8NUD5_GEOSA</name>
<dbReference type="GO" id="GO:0005737">
    <property type="term" value="C:cytoplasm"/>
    <property type="evidence" value="ECO:0007669"/>
    <property type="project" value="UniProtKB-SubCell"/>
</dbReference>
<evidence type="ECO:0000259" key="9">
    <source>
        <dbReference type="PROSITE" id="PS50055"/>
    </source>
</evidence>
<comment type="similarity">
    <text evidence="7">Belongs to the protein-tyrosine phosphatase family. Non-receptor class 4 subfamily.</text>
</comment>
<dbReference type="InterPro" id="IPR016130">
    <property type="entry name" value="Tyr_Pase_AS"/>
</dbReference>
<dbReference type="InterPro" id="IPR003595">
    <property type="entry name" value="Tyr_Pase_cat"/>
</dbReference>
<dbReference type="GO" id="GO:0005634">
    <property type="term" value="C:nucleus"/>
    <property type="evidence" value="ECO:0007669"/>
    <property type="project" value="TreeGrafter"/>
</dbReference>
<evidence type="ECO:0000256" key="3">
    <source>
        <dbReference type="ARBA" id="ARBA00022490"/>
    </source>
</evidence>
<evidence type="ECO:0000256" key="8">
    <source>
        <dbReference type="SAM" id="MobiDB-lite"/>
    </source>
</evidence>
<dbReference type="CTD" id="26191"/>
<dbReference type="SMART" id="SM00404">
    <property type="entry name" value="PTPc_motif"/>
    <property type="match status" value="1"/>
</dbReference>
<feature type="region of interest" description="Disordered" evidence="8">
    <location>
        <begin position="557"/>
        <end position="621"/>
    </location>
</feature>
<feature type="region of interest" description="Disordered" evidence="8">
    <location>
        <begin position="431"/>
        <end position="452"/>
    </location>
</feature>
<proteinExistence type="inferred from homology"/>
<keyword evidence="11" id="KW-1185">Reference proteome</keyword>
<feature type="compositionally biased region" description="Low complexity" evidence="8">
    <location>
        <begin position="563"/>
        <end position="577"/>
    </location>
</feature>
<evidence type="ECO:0000256" key="5">
    <source>
        <dbReference type="ARBA" id="ARBA00022801"/>
    </source>
</evidence>
<keyword evidence="5" id="KW-0378">Hydrolase</keyword>
<feature type="domain" description="Tyrosine specific protein phosphatases" evidence="10">
    <location>
        <begin position="202"/>
        <end position="279"/>
    </location>
</feature>
<dbReference type="PROSITE" id="PS50056">
    <property type="entry name" value="TYR_PHOSPHATASE_2"/>
    <property type="match status" value="1"/>
</dbReference>
<dbReference type="PANTHER" id="PTHR45983:SF1">
    <property type="entry name" value="TYROSINE-PROTEIN PHOSPHATASE NON-RECEPTOR TYPE 22"/>
    <property type="match status" value="1"/>
</dbReference>
<dbReference type="InParanoid" id="A0A6P8NUD5"/>
<feature type="compositionally biased region" description="Basic and acidic residues" evidence="8">
    <location>
        <begin position="682"/>
        <end position="691"/>
    </location>
</feature>
<evidence type="ECO:0000256" key="7">
    <source>
        <dbReference type="ARBA" id="ARBA00034734"/>
    </source>
</evidence>
<dbReference type="PROSITE" id="PS50055">
    <property type="entry name" value="TYR_PHOSPHATASE_PTP"/>
    <property type="match status" value="1"/>
</dbReference>
<reference evidence="12" key="1">
    <citation type="submission" date="2025-08" db="UniProtKB">
        <authorList>
            <consortium name="RefSeq"/>
        </authorList>
    </citation>
    <scope>IDENTIFICATION</scope>
</reference>
<dbReference type="SUPFAM" id="SSF52799">
    <property type="entry name" value="(Phosphotyrosine protein) phosphatases II"/>
    <property type="match status" value="1"/>
</dbReference>
<gene>
    <name evidence="12" type="primary">PTPN22</name>
</gene>
<dbReference type="FunCoup" id="A0A6P8NUD5">
    <property type="interactions" value="1271"/>
</dbReference>
<organism evidence="11 12">
    <name type="scientific">Geotrypetes seraphini</name>
    <name type="common">Gaboon caecilian</name>
    <name type="synonym">Caecilia seraphini</name>
    <dbReference type="NCBI Taxonomy" id="260995"/>
    <lineage>
        <taxon>Eukaryota</taxon>
        <taxon>Metazoa</taxon>
        <taxon>Chordata</taxon>
        <taxon>Craniata</taxon>
        <taxon>Vertebrata</taxon>
        <taxon>Euteleostomi</taxon>
        <taxon>Amphibia</taxon>
        <taxon>Gymnophiona</taxon>
        <taxon>Geotrypetes</taxon>
    </lineage>
</organism>
<keyword evidence="6" id="KW-0904">Protein phosphatase</keyword>
<dbReference type="Gene3D" id="3.90.190.10">
    <property type="entry name" value="Protein tyrosine phosphatase superfamily"/>
    <property type="match status" value="1"/>
</dbReference>
<dbReference type="InterPro" id="IPR029021">
    <property type="entry name" value="Prot-tyrosine_phosphatase-like"/>
</dbReference>
<dbReference type="RefSeq" id="XP_033774554.1">
    <property type="nucleotide sequence ID" value="XM_033918663.1"/>
</dbReference>
<dbReference type="GO" id="GO:0050852">
    <property type="term" value="P:T cell receptor signaling pathway"/>
    <property type="evidence" value="ECO:0007669"/>
    <property type="project" value="TreeGrafter"/>
</dbReference>
<evidence type="ECO:0000313" key="11">
    <source>
        <dbReference type="Proteomes" id="UP000515159"/>
    </source>
</evidence>
<dbReference type="OrthoDB" id="10253954at2759"/>
<evidence type="ECO:0000256" key="6">
    <source>
        <dbReference type="ARBA" id="ARBA00022912"/>
    </source>
</evidence>
<accession>A0A6P8NUD5</accession>
<dbReference type="Proteomes" id="UP000515159">
    <property type="component" value="Chromosome 13"/>
</dbReference>
<feature type="region of interest" description="Disordered" evidence="8">
    <location>
        <begin position="297"/>
        <end position="321"/>
    </location>
</feature>
<evidence type="ECO:0000259" key="10">
    <source>
        <dbReference type="PROSITE" id="PS50056"/>
    </source>
</evidence>
<dbReference type="PROSITE" id="PS00383">
    <property type="entry name" value="TYR_PHOSPHATASE_1"/>
    <property type="match status" value="1"/>
</dbReference>
<evidence type="ECO:0000256" key="1">
    <source>
        <dbReference type="ARBA" id="ARBA00004496"/>
    </source>
</evidence>
<dbReference type="GO" id="GO:0004726">
    <property type="term" value="F:non-membrane spanning protein tyrosine phosphatase activity"/>
    <property type="evidence" value="ECO:0007669"/>
    <property type="project" value="InterPro"/>
</dbReference>
<feature type="domain" description="Tyrosine-protein phosphatase" evidence="9">
    <location>
        <begin position="23"/>
        <end position="288"/>
    </location>
</feature>
<keyword evidence="4" id="KW-0597">Phosphoprotein</keyword>
<evidence type="ECO:0000313" key="12">
    <source>
        <dbReference type="RefSeq" id="XP_033774554.1"/>
    </source>
</evidence>
<evidence type="ECO:0000256" key="4">
    <source>
        <dbReference type="ARBA" id="ARBA00022553"/>
    </source>
</evidence>
<dbReference type="PANTHER" id="PTHR45983">
    <property type="entry name" value="TYROSINE PHOSPHATSE N18, PUTATIVE-RELATED"/>
    <property type="match status" value="1"/>
</dbReference>
<dbReference type="InterPro" id="IPR000242">
    <property type="entry name" value="PTP_cat"/>
</dbReference>
<feature type="region of interest" description="Disordered" evidence="8">
    <location>
        <begin position="675"/>
        <end position="702"/>
    </location>
</feature>
<keyword evidence="3" id="KW-0963">Cytoplasm</keyword>
<dbReference type="PRINTS" id="PR00700">
    <property type="entry name" value="PRTYPHPHTASE"/>
</dbReference>
<dbReference type="AlphaFoldDB" id="A0A6P8NUD5"/>
<dbReference type="SMART" id="SM00194">
    <property type="entry name" value="PTPc"/>
    <property type="match status" value="1"/>
</dbReference>
<dbReference type="FunFam" id="3.90.190.10:FF:000045">
    <property type="entry name" value="Tyrosine-protein phosphatase non-receptor type 12"/>
    <property type="match status" value="1"/>
</dbReference>
<dbReference type="EC" id="3.1.3.48" evidence="2"/>
<dbReference type="KEGG" id="gsh:117347568"/>